<reference evidence="3 4" key="1">
    <citation type="submission" date="2020-01" db="EMBL/GenBank/DDBJ databases">
        <authorList>
            <person name="Kim M.K."/>
        </authorList>
    </citation>
    <scope>NUCLEOTIDE SEQUENCE [LARGE SCALE GENOMIC DNA]</scope>
    <source>
        <strain evidence="3 4">172606-1</strain>
    </source>
</reference>
<keyword evidence="1" id="KW-0238">DNA-binding</keyword>
<dbReference type="Pfam" id="PF00717">
    <property type="entry name" value="Peptidase_S24"/>
    <property type="match status" value="1"/>
</dbReference>
<evidence type="ECO:0000313" key="4">
    <source>
        <dbReference type="Proteomes" id="UP000480178"/>
    </source>
</evidence>
<dbReference type="GO" id="GO:0003677">
    <property type="term" value="F:DNA binding"/>
    <property type="evidence" value="ECO:0007669"/>
    <property type="project" value="UniProtKB-KW"/>
</dbReference>
<keyword evidence="4" id="KW-1185">Reference proteome</keyword>
<dbReference type="InterPro" id="IPR015927">
    <property type="entry name" value="Peptidase_S24_S26A/B/C"/>
</dbReference>
<evidence type="ECO:0000313" key="3">
    <source>
        <dbReference type="EMBL" id="QHT67396.1"/>
    </source>
</evidence>
<dbReference type="KEGG" id="rhoz:GXP67_12510"/>
<evidence type="ECO:0000256" key="1">
    <source>
        <dbReference type="ARBA" id="ARBA00023125"/>
    </source>
</evidence>
<dbReference type="InterPro" id="IPR039418">
    <property type="entry name" value="LexA-like"/>
</dbReference>
<dbReference type="SUPFAM" id="SSF51306">
    <property type="entry name" value="LexA/Signal peptidase"/>
    <property type="match status" value="1"/>
</dbReference>
<gene>
    <name evidence="3" type="ORF">GXP67_12510</name>
</gene>
<dbReference type="InterPro" id="IPR010982">
    <property type="entry name" value="Lambda_DNA-bd_dom_sf"/>
</dbReference>
<organism evidence="3 4">
    <name type="scientific">Rhodocytophaga rosea</name>
    <dbReference type="NCBI Taxonomy" id="2704465"/>
    <lineage>
        <taxon>Bacteria</taxon>
        <taxon>Pseudomonadati</taxon>
        <taxon>Bacteroidota</taxon>
        <taxon>Cytophagia</taxon>
        <taxon>Cytophagales</taxon>
        <taxon>Rhodocytophagaceae</taxon>
        <taxon>Rhodocytophaga</taxon>
    </lineage>
</organism>
<dbReference type="Gene3D" id="2.10.109.10">
    <property type="entry name" value="Umud Fragment, subunit A"/>
    <property type="match status" value="1"/>
</dbReference>
<dbReference type="CDD" id="cd06529">
    <property type="entry name" value="S24_LexA-like"/>
    <property type="match status" value="1"/>
</dbReference>
<accession>A0A6C0GH91</accession>
<name>A0A6C0GH91_9BACT</name>
<dbReference type="SMART" id="SM00530">
    <property type="entry name" value="HTH_XRE"/>
    <property type="match status" value="1"/>
</dbReference>
<dbReference type="Pfam" id="PF12844">
    <property type="entry name" value="HTH_19"/>
    <property type="match status" value="1"/>
</dbReference>
<protein>
    <submittedName>
        <fullName evidence="3">LexA family transcriptional regulator</fullName>
    </submittedName>
</protein>
<dbReference type="PANTHER" id="PTHR46558:SF11">
    <property type="entry name" value="HTH-TYPE TRANSCRIPTIONAL REGULATOR XRE"/>
    <property type="match status" value="1"/>
</dbReference>
<dbReference type="RefSeq" id="WP_162443427.1">
    <property type="nucleotide sequence ID" value="NZ_CP048222.1"/>
</dbReference>
<sequence length="323" mass="37429">MGRELIGFGERLRQMREKRGISQQKLADKLIVKRNTISNYESETSYPSFSILIEIVNFLDTSADYLLGINQLSVEEIQLNDLDNQALLSVEEKKVPNENYIEDREYDLEELGETSISKIAIGGDLETYSVARKEKLSTEIKPMIVTIDNENRKNIVVISNQYLTAYPTHHHETNFFNDLPVFNLPFRGMRTANLRCFQVADSSMANTVFEKDFIVGDYLENFWYNIKDGDIYVIVTHSSVLVRRIVNHSQSRNKFVLLTDNPDYPIQELALEDILEVWHMVIHLCFSHKRRSIHDNSNVIGYMQAEILALRDKIKDIDGKMNK</sequence>
<dbReference type="PANTHER" id="PTHR46558">
    <property type="entry name" value="TRACRIPTIONAL REGULATORY PROTEIN-RELATED-RELATED"/>
    <property type="match status" value="1"/>
</dbReference>
<dbReference type="CDD" id="cd00093">
    <property type="entry name" value="HTH_XRE"/>
    <property type="match status" value="1"/>
</dbReference>
<evidence type="ECO:0000259" key="2">
    <source>
        <dbReference type="PROSITE" id="PS50943"/>
    </source>
</evidence>
<dbReference type="InterPro" id="IPR036286">
    <property type="entry name" value="LexA/Signal_pep-like_sf"/>
</dbReference>
<dbReference type="PROSITE" id="PS50943">
    <property type="entry name" value="HTH_CROC1"/>
    <property type="match status" value="1"/>
</dbReference>
<dbReference type="SUPFAM" id="SSF47413">
    <property type="entry name" value="lambda repressor-like DNA-binding domains"/>
    <property type="match status" value="1"/>
</dbReference>
<dbReference type="EMBL" id="CP048222">
    <property type="protein sequence ID" value="QHT67396.1"/>
    <property type="molecule type" value="Genomic_DNA"/>
</dbReference>
<feature type="domain" description="HTH cro/C1-type" evidence="2">
    <location>
        <begin position="12"/>
        <end position="66"/>
    </location>
</feature>
<dbReference type="Gene3D" id="1.10.260.40">
    <property type="entry name" value="lambda repressor-like DNA-binding domains"/>
    <property type="match status" value="1"/>
</dbReference>
<proteinExistence type="predicted"/>
<dbReference type="InterPro" id="IPR001387">
    <property type="entry name" value="Cro/C1-type_HTH"/>
</dbReference>
<dbReference type="Proteomes" id="UP000480178">
    <property type="component" value="Chromosome"/>
</dbReference>
<dbReference type="AlphaFoldDB" id="A0A6C0GH91"/>